<protein>
    <submittedName>
        <fullName evidence="2">Nuclear transport factor 2 family protein</fullName>
    </submittedName>
</protein>
<proteinExistence type="predicted"/>
<organism evidence="2 3">
    <name type="scientific">Pseudomonas laurentiana</name>
    <dbReference type="NCBI Taxonomy" id="2364649"/>
    <lineage>
        <taxon>Bacteria</taxon>
        <taxon>Pseudomonadati</taxon>
        <taxon>Pseudomonadota</taxon>
        <taxon>Gammaproteobacteria</taxon>
        <taxon>Pseudomonadales</taxon>
        <taxon>Pseudomonadaceae</taxon>
        <taxon>Pseudomonas</taxon>
    </lineage>
</organism>
<dbReference type="SUPFAM" id="SSF54427">
    <property type="entry name" value="NTF2-like"/>
    <property type="match status" value="1"/>
</dbReference>
<feature type="domain" description="SnoaL-like" evidence="1">
    <location>
        <begin position="6"/>
        <end position="127"/>
    </location>
</feature>
<comment type="caution">
    <text evidence="2">The sequence shown here is derived from an EMBL/GenBank/DDBJ whole genome shotgun (WGS) entry which is preliminary data.</text>
</comment>
<dbReference type="InterPro" id="IPR032710">
    <property type="entry name" value="NTF2-like_dom_sf"/>
</dbReference>
<sequence>MNNSAVEITNLLYRYAEKMDGGDLEGAAALFRHARIKVQSRDDLIDEHALLLVWKQHIKIYPCGTPRTKHIISNPIIEIDEASGKATVRAYYTVFQETDEIPLQPIAAGRYHDTFERIDQTWRFSFRDYSLLELTGNLSAHLKGFFPFAW</sequence>
<dbReference type="CDD" id="cd00531">
    <property type="entry name" value="NTF2_like"/>
    <property type="match status" value="1"/>
</dbReference>
<dbReference type="Proteomes" id="UP000471751">
    <property type="component" value="Unassembled WGS sequence"/>
</dbReference>
<dbReference type="Gene3D" id="3.10.450.50">
    <property type="match status" value="1"/>
</dbReference>
<dbReference type="Pfam" id="PF13577">
    <property type="entry name" value="SnoaL_4"/>
    <property type="match status" value="1"/>
</dbReference>
<dbReference type="RefSeq" id="WP_163935519.1">
    <property type="nucleotide sequence ID" value="NZ_BMQU01000015.1"/>
</dbReference>
<evidence type="ECO:0000313" key="2">
    <source>
        <dbReference type="EMBL" id="NES10050.1"/>
    </source>
</evidence>
<gene>
    <name evidence="2" type="ORF">G3O07_10355</name>
</gene>
<evidence type="ECO:0000313" key="3">
    <source>
        <dbReference type="Proteomes" id="UP000471751"/>
    </source>
</evidence>
<accession>A0A6I5RQP7</accession>
<keyword evidence="3" id="KW-1185">Reference proteome</keyword>
<name>A0A6I5RQP7_9PSED</name>
<dbReference type="AlphaFoldDB" id="A0A6I5RQP7"/>
<dbReference type="EMBL" id="JAAHBT010000095">
    <property type="protein sequence ID" value="NES10050.1"/>
    <property type="molecule type" value="Genomic_DNA"/>
</dbReference>
<reference evidence="2 3" key="1">
    <citation type="submission" date="2020-02" db="EMBL/GenBank/DDBJ databases">
        <title>Broccoli isolated Pseudomonas sp.</title>
        <authorList>
            <person name="Fujikawa T."/>
            <person name="Sawada H."/>
        </authorList>
    </citation>
    <scope>NUCLEOTIDE SEQUENCE [LARGE SCALE GENOMIC DNA]</scope>
    <source>
        <strain evidence="2 3">JCM 32154</strain>
    </source>
</reference>
<evidence type="ECO:0000259" key="1">
    <source>
        <dbReference type="Pfam" id="PF13577"/>
    </source>
</evidence>
<dbReference type="InterPro" id="IPR037401">
    <property type="entry name" value="SnoaL-like"/>
</dbReference>